<keyword evidence="3 7" id="KW-0808">Transferase</keyword>
<dbReference type="PANTHER" id="PTHR30589:SF0">
    <property type="entry name" value="PHOSPHATIDYLGLYCEROL--PROLIPOPROTEIN DIACYLGLYCERYL TRANSFERASE"/>
    <property type="match status" value="1"/>
</dbReference>
<dbReference type="InterPro" id="IPR001640">
    <property type="entry name" value="Lgt"/>
</dbReference>
<feature type="transmembrane region" description="Helical" evidence="7">
    <location>
        <begin position="186"/>
        <end position="203"/>
    </location>
</feature>
<feature type="transmembrane region" description="Helical" evidence="7">
    <location>
        <begin position="210"/>
        <end position="230"/>
    </location>
</feature>
<reference evidence="9" key="2">
    <citation type="journal article" date="2017" name="Genome Announc.">
        <title>Draft genome sequence of Paludibacter jiangxiensis NM7(T), a propionate-producing fermentative bacterium.</title>
        <authorList>
            <person name="Qiu Y.-L."/>
            <person name="Tourlousse D.M."/>
            <person name="Matsuura N."/>
            <person name="Ohashi A."/>
            <person name="Sekiguchi Y."/>
        </authorList>
    </citation>
    <scope>NUCLEOTIDE SEQUENCE [LARGE SCALE GENOMIC DNA]</scope>
    <source>
        <strain evidence="9">NM7</strain>
    </source>
</reference>
<comment type="pathway">
    <text evidence="7">Protein modification; lipoprotein biosynthesis (diacylglyceryl transfer).</text>
</comment>
<reference evidence="9" key="1">
    <citation type="submission" date="2016-04" db="EMBL/GenBank/DDBJ databases">
        <title>Draft genome sequence of Paludibacter jiangxiensis strain NM7.</title>
        <authorList>
            <person name="Qiu Y."/>
            <person name="Matsuura N."/>
            <person name="Ohashi A."/>
            <person name="Tourlousse M.D."/>
            <person name="Sekiguchi Y."/>
        </authorList>
    </citation>
    <scope>NUCLEOTIDE SEQUENCE [LARGE SCALE GENOMIC DNA]</scope>
    <source>
        <strain evidence="9">NM7</strain>
    </source>
</reference>
<name>A0A161LFB2_9BACT</name>
<evidence type="ECO:0000256" key="2">
    <source>
        <dbReference type="ARBA" id="ARBA00022475"/>
    </source>
</evidence>
<comment type="caution">
    <text evidence="8">The sequence shown here is derived from an EMBL/GenBank/DDBJ whole genome shotgun (WGS) entry which is preliminary data.</text>
</comment>
<protein>
    <recommendedName>
        <fullName evidence="7">Phosphatidylglycerol--prolipoprotein diacylglyceryl transferase</fullName>
        <ecNumber evidence="7">2.5.1.145</ecNumber>
    </recommendedName>
</protein>
<keyword evidence="8" id="KW-0449">Lipoprotein</keyword>
<dbReference type="GO" id="GO:0042158">
    <property type="term" value="P:lipoprotein biosynthetic process"/>
    <property type="evidence" value="ECO:0007669"/>
    <property type="project" value="UniProtKB-UniRule"/>
</dbReference>
<dbReference type="Proteomes" id="UP000076586">
    <property type="component" value="Unassembled WGS sequence"/>
</dbReference>
<sequence>MNLFIHWNIDPEIVKIFGISVRYYGILFVGGILLALLMLEKMAKLQGFTSKEWDKLTLYGLLGIVLGARLGHCLFYEPGYFLAHPVEILLPIQHLPDGGYHFTGFQGLASHGGALGLIIALALFTYQTKRSLWVTLDLVAVVTPISAFFIRMANLMNSEIIGKPTDVPWAFVFEKVDMLPRHPSQLYEGLSYLFIFIVNMVLYRKFKNRVGTGFFFGLTIALIFIARFFIEFLKERQVAFEESMTMDMGQWLSIPFVLIGAYLVWRSLKTKK</sequence>
<keyword evidence="4 7" id="KW-0812">Transmembrane</keyword>
<evidence type="ECO:0000256" key="5">
    <source>
        <dbReference type="ARBA" id="ARBA00022989"/>
    </source>
</evidence>
<feature type="transmembrane region" description="Helical" evidence="7">
    <location>
        <begin position="20"/>
        <end position="39"/>
    </location>
</feature>
<feature type="binding site" evidence="7">
    <location>
        <position position="151"/>
    </location>
    <ligand>
        <name>a 1,2-diacyl-sn-glycero-3-phospho-(1'-sn-glycerol)</name>
        <dbReference type="ChEBI" id="CHEBI:64716"/>
    </ligand>
</feature>
<comment type="subcellular location">
    <subcellularLocation>
        <location evidence="7">Cell membrane</location>
        <topology evidence="7">Multi-pass membrane protein</topology>
    </subcellularLocation>
</comment>
<comment type="function">
    <text evidence="7">Catalyzes the transfer of the diacylglyceryl group from phosphatidylglycerol to the sulfhydryl group of the N-terminal cysteine of a prolipoprotein, the first step in the formation of mature lipoproteins.</text>
</comment>
<proteinExistence type="inferred from homology"/>
<feature type="transmembrane region" description="Helical" evidence="7">
    <location>
        <begin position="59"/>
        <end position="83"/>
    </location>
</feature>
<keyword evidence="9" id="KW-1185">Reference proteome</keyword>
<evidence type="ECO:0000313" key="9">
    <source>
        <dbReference type="Proteomes" id="UP000076586"/>
    </source>
</evidence>
<gene>
    <name evidence="7" type="primary">lgt</name>
    <name evidence="8" type="ORF">PJIAN_3554</name>
</gene>
<dbReference type="EC" id="2.5.1.145" evidence="7"/>
<dbReference type="AlphaFoldDB" id="A0A161LFB2"/>
<dbReference type="HAMAP" id="MF_01147">
    <property type="entry name" value="Lgt"/>
    <property type="match status" value="1"/>
</dbReference>
<dbReference type="UniPathway" id="UPA00664"/>
<evidence type="ECO:0000256" key="7">
    <source>
        <dbReference type="HAMAP-Rule" id="MF_01147"/>
    </source>
</evidence>
<evidence type="ECO:0000256" key="4">
    <source>
        <dbReference type="ARBA" id="ARBA00022692"/>
    </source>
</evidence>
<dbReference type="Pfam" id="PF01790">
    <property type="entry name" value="LGT"/>
    <property type="match status" value="1"/>
</dbReference>
<dbReference type="GO" id="GO:0005886">
    <property type="term" value="C:plasma membrane"/>
    <property type="evidence" value="ECO:0007669"/>
    <property type="project" value="UniProtKB-SubCell"/>
</dbReference>
<feature type="transmembrane region" description="Helical" evidence="7">
    <location>
        <begin position="131"/>
        <end position="150"/>
    </location>
</feature>
<comment type="similarity">
    <text evidence="1 7">Belongs to the Lgt family.</text>
</comment>
<keyword evidence="2 7" id="KW-1003">Cell membrane</keyword>
<dbReference type="GO" id="GO:0008961">
    <property type="term" value="F:phosphatidylglycerol-prolipoprotein diacylglyceryl transferase activity"/>
    <property type="evidence" value="ECO:0007669"/>
    <property type="project" value="UniProtKB-UniRule"/>
</dbReference>
<dbReference type="EMBL" id="BDCR01000003">
    <property type="protein sequence ID" value="GAT63237.1"/>
    <property type="molecule type" value="Genomic_DNA"/>
</dbReference>
<dbReference type="STRING" id="681398.PJIAN_3554"/>
<dbReference type="NCBIfam" id="TIGR00544">
    <property type="entry name" value="lgt"/>
    <property type="match status" value="1"/>
</dbReference>
<accession>A0A161LFB2</accession>
<keyword evidence="6 7" id="KW-0472">Membrane</keyword>
<organism evidence="8 9">
    <name type="scientific">Paludibacter jiangxiensis</name>
    <dbReference type="NCBI Taxonomy" id="681398"/>
    <lineage>
        <taxon>Bacteria</taxon>
        <taxon>Pseudomonadati</taxon>
        <taxon>Bacteroidota</taxon>
        <taxon>Bacteroidia</taxon>
        <taxon>Bacteroidales</taxon>
        <taxon>Paludibacteraceae</taxon>
        <taxon>Paludibacter</taxon>
    </lineage>
</organism>
<keyword evidence="5 7" id="KW-1133">Transmembrane helix</keyword>
<dbReference type="RefSeq" id="WP_068704220.1">
    <property type="nucleotide sequence ID" value="NZ_BDCR01000003.1"/>
</dbReference>
<feature type="transmembrane region" description="Helical" evidence="7">
    <location>
        <begin position="250"/>
        <end position="268"/>
    </location>
</feature>
<comment type="catalytic activity">
    <reaction evidence="7">
        <text>L-cysteinyl-[prolipoprotein] + a 1,2-diacyl-sn-glycero-3-phospho-(1'-sn-glycerol) = an S-1,2-diacyl-sn-glyceryl-L-cysteinyl-[prolipoprotein] + sn-glycerol 1-phosphate + H(+)</text>
        <dbReference type="Rhea" id="RHEA:56712"/>
        <dbReference type="Rhea" id="RHEA-COMP:14679"/>
        <dbReference type="Rhea" id="RHEA-COMP:14680"/>
        <dbReference type="ChEBI" id="CHEBI:15378"/>
        <dbReference type="ChEBI" id="CHEBI:29950"/>
        <dbReference type="ChEBI" id="CHEBI:57685"/>
        <dbReference type="ChEBI" id="CHEBI:64716"/>
        <dbReference type="ChEBI" id="CHEBI:140658"/>
        <dbReference type="EC" id="2.5.1.145"/>
    </reaction>
</comment>
<evidence type="ECO:0000313" key="8">
    <source>
        <dbReference type="EMBL" id="GAT63237.1"/>
    </source>
</evidence>
<dbReference type="OrthoDB" id="871140at2"/>
<dbReference type="PANTHER" id="PTHR30589">
    <property type="entry name" value="PROLIPOPROTEIN DIACYLGLYCERYL TRANSFERASE"/>
    <property type="match status" value="1"/>
</dbReference>
<evidence type="ECO:0000256" key="6">
    <source>
        <dbReference type="ARBA" id="ARBA00023136"/>
    </source>
</evidence>
<evidence type="ECO:0000256" key="3">
    <source>
        <dbReference type="ARBA" id="ARBA00022679"/>
    </source>
</evidence>
<feature type="transmembrane region" description="Helical" evidence="7">
    <location>
        <begin position="103"/>
        <end position="124"/>
    </location>
</feature>
<evidence type="ECO:0000256" key="1">
    <source>
        <dbReference type="ARBA" id="ARBA00007150"/>
    </source>
</evidence>